<organism evidence="3 6">
    <name type="scientific">Arthrobacter bambusae</name>
    <dbReference type="NCBI Taxonomy" id="1338426"/>
    <lineage>
        <taxon>Bacteria</taxon>
        <taxon>Bacillati</taxon>
        <taxon>Actinomycetota</taxon>
        <taxon>Actinomycetes</taxon>
        <taxon>Micrococcales</taxon>
        <taxon>Micrococcaceae</taxon>
        <taxon>Arthrobacter</taxon>
    </lineage>
</organism>
<proteinExistence type="predicted"/>
<dbReference type="RefSeq" id="WP_306958872.1">
    <property type="nucleotide sequence ID" value="NZ_JAUSRG010000001.1"/>
</dbReference>
<evidence type="ECO:0000256" key="2">
    <source>
        <dbReference type="SAM" id="SignalP"/>
    </source>
</evidence>
<dbReference type="AlphaFoldDB" id="A0AAW8D9U8"/>
<sequence>MNTHIARSAILALLGVALAGCAAMGHASEASSPRPTPAHSASEGTTQNPVPTKPAGPSALVVSDGAGWSAAGLEGQVPAPGSCHVRKAADGGDLPDPACTPGARDGRISDTNVDATIGRPGGYTASVRPPAQMTEAAKKKILGAYGIPWSEASKYELDHYLPLCLGSSSDVRNLWPQRNVFLPGLGHETSMVHNSKDLVEDYLCDAVKKHKIPLSKAQDAMVVDWTTAVQALGLPPIPASDQGTSAGGSDD</sequence>
<feature type="region of interest" description="Disordered" evidence="1">
    <location>
        <begin position="27"/>
        <end position="61"/>
    </location>
</feature>
<evidence type="ECO:0008006" key="7">
    <source>
        <dbReference type="Google" id="ProtNLM"/>
    </source>
</evidence>
<dbReference type="PROSITE" id="PS51257">
    <property type="entry name" value="PROKAR_LIPOPROTEIN"/>
    <property type="match status" value="1"/>
</dbReference>
<keyword evidence="2" id="KW-0732">Signal</keyword>
<comment type="caution">
    <text evidence="3">The sequence shown here is derived from an EMBL/GenBank/DDBJ whole genome shotgun (WGS) entry which is preliminary data.</text>
</comment>
<dbReference type="Proteomes" id="UP001230951">
    <property type="component" value="Unassembled WGS sequence"/>
</dbReference>
<accession>A0AAW8D9U8</accession>
<keyword evidence="5" id="KW-1185">Reference proteome</keyword>
<dbReference type="EMBL" id="JAUSRG010000001">
    <property type="protein sequence ID" value="MDP9903253.1"/>
    <property type="molecule type" value="Genomic_DNA"/>
</dbReference>
<evidence type="ECO:0000256" key="1">
    <source>
        <dbReference type="SAM" id="MobiDB-lite"/>
    </source>
</evidence>
<gene>
    <name evidence="3" type="ORF">J2S90_000193</name>
    <name evidence="4" type="ORF">J2S93_001510</name>
</gene>
<dbReference type="EMBL" id="JAUSTF010000002">
    <property type="protein sequence ID" value="MDQ0180094.1"/>
    <property type="molecule type" value="Genomic_DNA"/>
</dbReference>
<name>A0AAW8D9U8_9MICC</name>
<evidence type="ECO:0000313" key="5">
    <source>
        <dbReference type="Proteomes" id="UP001230951"/>
    </source>
</evidence>
<reference evidence="3 5" key="1">
    <citation type="submission" date="2023-07" db="EMBL/GenBank/DDBJ databases">
        <title>Sorghum-associated microbial communities from plants grown in Nebraska, USA.</title>
        <authorList>
            <person name="Schachtman D."/>
        </authorList>
    </citation>
    <scope>NUCLEOTIDE SEQUENCE</scope>
    <source>
        <strain evidence="3">DS1006</strain>
        <strain evidence="4 5">DS1016</strain>
    </source>
</reference>
<evidence type="ECO:0000313" key="6">
    <source>
        <dbReference type="Proteomes" id="UP001242995"/>
    </source>
</evidence>
<feature type="chain" id="PRO_5043970167" description="HNH endonuclease" evidence="2">
    <location>
        <begin position="23"/>
        <end position="251"/>
    </location>
</feature>
<evidence type="ECO:0000313" key="3">
    <source>
        <dbReference type="EMBL" id="MDP9903253.1"/>
    </source>
</evidence>
<feature type="region of interest" description="Disordered" evidence="1">
    <location>
        <begin position="84"/>
        <end position="127"/>
    </location>
</feature>
<dbReference type="Proteomes" id="UP001242995">
    <property type="component" value="Unassembled WGS sequence"/>
</dbReference>
<feature type="signal peptide" evidence="2">
    <location>
        <begin position="1"/>
        <end position="22"/>
    </location>
</feature>
<protein>
    <recommendedName>
        <fullName evidence="7">HNH endonuclease</fullName>
    </recommendedName>
</protein>
<evidence type="ECO:0000313" key="4">
    <source>
        <dbReference type="EMBL" id="MDQ0180094.1"/>
    </source>
</evidence>